<evidence type="ECO:0000256" key="6">
    <source>
        <dbReference type="SAM" id="SignalP"/>
    </source>
</evidence>
<dbReference type="InterPro" id="IPR013428">
    <property type="entry name" value="Membrane-bound_put_N"/>
</dbReference>
<keyword evidence="2 4" id="KW-0479">Metal-binding</keyword>
<dbReference type="NCBIfam" id="TIGR02604">
    <property type="entry name" value="Piru_Ver_Nterm"/>
    <property type="match status" value="1"/>
</dbReference>
<dbReference type="RefSeq" id="WP_268076091.1">
    <property type="nucleotide sequence ID" value="NZ_CP109965.1"/>
</dbReference>
<dbReference type="PANTHER" id="PTHR33546">
    <property type="entry name" value="LARGE, MULTIFUNCTIONAL SECRETED PROTEIN-RELATED"/>
    <property type="match status" value="1"/>
</dbReference>
<dbReference type="InterPro" id="IPR009056">
    <property type="entry name" value="Cyt_c-like_dom"/>
</dbReference>
<dbReference type="Gene3D" id="1.10.760.10">
    <property type="entry name" value="Cytochrome c-like domain"/>
    <property type="match status" value="1"/>
</dbReference>
<evidence type="ECO:0000256" key="3">
    <source>
        <dbReference type="ARBA" id="ARBA00023004"/>
    </source>
</evidence>
<evidence type="ECO:0000256" key="5">
    <source>
        <dbReference type="SAM" id="MobiDB-lite"/>
    </source>
</evidence>
<proteinExistence type="predicted"/>
<gene>
    <name evidence="8" type="ORF">OLW01_07005</name>
</gene>
<evidence type="ECO:0000313" key="9">
    <source>
        <dbReference type="Proteomes" id="UP001163726"/>
    </source>
</evidence>
<name>A0ABY7APP0_9ALTE</name>
<feature type="region of interest" description="Disordered" evidence="5">
    <location>
        <begin position="26"/>
        <end position="45"/>
    </location>
</feature>
<accession>A0ABY7APP0</accession>
<dbReference type="SUPFAM" id="SSF46626">
    <property type="entry name" value="Cytochrome c"/>
    <property type="match status" value="1"/>
</dbReference>
<evidence type="ECO:0000259" key="7">
    <source>
        <dbReference type="PROSITE" id="PS51007"/>
    </source>
</evidence>
<feature type="domain" description="Cytochrome c" evidence="7">
    <location>
        <begin position="676"/>
        <end position="772"/>
    </location>
</feature>
<dbReference type="Pfam" id="PF00034">
    <property type="entry name" value="Cytochrom_C"/>
    <property type="match status" value="1"/>
</dbReference>
<dbReference type="PANTHER" id="PTHR33546:SF1">
    <property type="entry name" value="LARGE, MULTIFUNCTIONAL SECRETED PROTEIN"/>
    <property type="match status" value="1"/>
</dbReference>
<reference evidence="8" key="1">
    <citation type="submission" date="2022-10" db="EMBL/GenBank/DDBJ databases">
        <title>Catenovulum adriacola sp. nov. isolated in the Harbour of Susak.</title>
        <authorList>
            <person name="Schoch T."/>
            <person name="Reich S.J."/>
            <person name="Stoeferle S."/>
            <person name="Flaiz M."/>
            <person name="Kazda M."/>
            <person name="Riedel C.U."/>
            <person name="Duerre P."/>
        </authorList>
    </citation>
    <scope>NUCLEOTIDE SEQUENCE</scope>
    <source>
        <strain evidence="8">TS8</strain>
    </source>
</reference>
<feature type="chain" id="PRO_5047273342" evidence="6">
    <location>
        <begin position="23"/>
        <end position="806"/>
    </location>
</feature>
<protein>
    <submittedName>
        <fullName evidence="8">C-type cytochrome</fullName>
    </submittedName>
</protein>
<keyword evidence="6" id="KW-0732">Signal</keyword>
<evidence type="ECO:0000313" key="8">
    <source>
        <dbReference type="EMBL" id="WAJ71538.1"/>
    </source>
</evidence>
<dbReference type="InterPro" id="IPR055557">
    <property type="entry name" value="DUF7133"/>
</dbReference>
<dbReference type="Pfam" id="PF23500">
    <property type="entry name" value="DUF7133"/>
    <property type="match status" value="1"/>
</dbReference>
<dbReference type="PROSITE" id="PS51007">
    <property type="entry name" value="CYTC"/>
    <property type="match status" value="1"/>
</dbReference>
<dbReference type="InterPro" id="IPR036909">
    <property type="entry name" value="Cyt_c-like_dom_sf"/>
</dbReference>
<evidence type="ECO:0000256" key="1">
    <source>
        <dbReference type="ARBA" id="ARBA00022617"/>
    </source>
</evidence>
<keyword evidence="9" id="KW-1185">Reference proteome</keyword>
<feature type="signal peptide" evidence="6">
    <location>
        <begin position="1"/>
        <end position="22"/>
    </location>
</feature>
<keyword evidence="1 4" id="KW-0349">Heme</keyword>
<dbReference type="EMBL" id="CP109965">
    <property type="protein sequence ID" value="WAJ71538.1"/>
    <property type="molecule type" value="Genomic_DNA"/>
</dbReference>
<keyword evidence="3 4" id="KW-0408">Iron</keyword>
<dbReference type="SUPFAM" id="SSF63829">
    <property type="entry name" value="Calcium-dependent phosphotriesterase"/>
    <property type="match status" value="1"/>
</dbReference>
<organism evidence="8 9">
    <name type="scientific">Catenovulum adriaticum</name>
    <dbReference type="NCBI Taxonomy" id="2984846"/>
    <lineage>
        <taxon>Bacteria</taxon>
        <taxon>Pseudomonadati</taxon>
        <taxon>Pseudomonadota</taxon>
        <taxon>Gammaproteobacteria</taxon>
        <taxon>Alteromonadales</taxon>
        <taxon>Alteromonadaceae</taxon>
        <taxon>Catenovulum</taxon>
    </lineage>
</organism>
<evidence type="ECO:0000256" key="4">
    <source>
        <dbReference type="PROSITE-ProRule" id="PRU00433"/>
    </source>
</evidence>
<evidence type="ECO:0000256" key="2">
    <source>
        <dbReference type="ARBA" id="ARBA00022723"/>
    </source>
</evidence>
<sequence length="806" mass="89778">MKTKLLISLVTANLLVHPATFAQDAEKAEINKEPQEPRKMKGDRKGHVMKDVIPKDQIPPAPILSVEDSLKAMQVADGFVVEPVVSEPNVFNPVAMTFDGNGRMWVAEMTRYMPNIYGDGEHVPEGNIVMLEDQNNDGKVDKRTLLISDAILPRTISLVKGGVLYADHTQLFFAQIEENNGQVKLVKRDVVDPIYAKGGTLEHKPNTMLYNLDNWYYNAKSNKKYQVLALDAEVPKGAKEIYRNDLWKMVKANTDYRGQWGVTHDDFGRLYHNGNSSPLQGEYLLPGTLTQNPGFWPKNKADRIGPPNIYPARMNPGVNRGYMDGFLIEEGEDKAKLKGFTAASGSLIYRGDNYPEKFYGMGLTPGPAANLISARYVKQNLGKMAGELIYPGHELLASTDERFRPVNMYTAPDGTIYFLDMYHGILQHKEFLTTYLSEQIKARDLDKNNNTMGRIYRVRWAEKARGAQPKMIGKSGAQLAPYLSHKNGWWRDTARRLIIQSEPDQTIIQPLKEALNTALQSDDFPAVANLLWTLHALNGVDLQSLQDALHHQNKQIAATAIAVSDAIPESEQTKLIGVLKNLIAKDYDLALQAAAVSARLIPDSAIELNLKVLDLYLGKPLVRDVVVSGLGTRSKAFIEKLGDQHPDAELMYILNNLGKKPADRTNRAQLSELGQTLYDEGKQLYSGPAACFGCHGADGNGIDGLGPTFWGSQWVIEEKEKLAKVLLHGLSGPIWVKRTLWQTSAVMPGLAARPDISDRDLAAIATYIRNAWGNNADTGSHVEPELIKQVRENTKDRQQPYKQEDF</sequence>
<dbReference type="Proteomes" id="UP001163726">
    <property type="component" value="Chromosome"/>
</dbReference>